<dbReference type="AlphaFoldDB" id="A0A0K1E9U9"/>
<keyword evidence="12" id="KW-1185">Reference proteome</keyword>
<comment type="similarity">
    <text evidence="7">In the N-terminal section; belongs to the binding-protein-dependent transport system permease family.</text>
</comment>
<evidence type="ECO:0000256" key="1">
    <source>
        <dbReference type="ARBA" id="ARBA00004651"/>
    </source>
</evidence>
<dbReference type="InterPro" id="IPR051204">
    <property type="entry name" value="ABC_transp_perm/SBD"/>
</dbReference>
<feature type="chain" id="PRO_5005459122" evidence="9">
    <location>
        <begin position="32"/>
        <end position="511"/>
    </location>
</feature>
<keyword evidence="9" id="KW-0732">Signal</keyword>
<keyword evidence="2 8" id="KW-0813">Transport</keyword>
<feature type="transmembrane region" description="Helical" evidence="8">
    <location>
        <begin position="436"/>
        <end position="455"/>
    </location>
</feature>
<dbReference type="PANTHER" id="PTHR30177">
    <property type="entry name" value="GLYCINE BETAINE/L-PROLINE TRANSPORT SYSTEM PERMEASE PROTEIN PROW"/>
    <property type="match status" value="1"/>
</dbReference>
<accession>A0A0K1E9U9</accession>
<feature type="transmembrane region" description="Helical" evidence="8">
    <location>
        <begin position="313"/>
        <end position="333"/>
    </location>
</feature>
<evidence type="ECO:0000256" key="8">
    <source>
        <dbReference type="RuleBase" id="RU363032"/>
    </source>
</evidence>
<evidence type="ECO:0000256" key="4">
    <source>
        <dbReference type="ARBA" id="ARBA00022989"/>
    </source>
</evidence>
<dbReference type="GO" id="GO:0043190">
    <property type="term" value="C:ATP-binding cassette (ABC) transporter complex"/>
    <property type="evidence" value="ECO:0007669"/>
    <property type="project" value="InterPro"/>
</dbReference>
<dbReference type="Gene3D" id="1.10.3720.10">
    <property type="entry name" value="MetI-like"/>
    <property type="match status" value="1"/>
</dbReference>
<evidence type="ECO:0000313" key="12">
    <source>
        <dbReference type="Proteomes" id="UP000067626"/>
    </source>
</evidence>
<protein>
    <submittedName>
        <fullName evidence="11">Amino acid ABC transporter permease</fullName>
    </submittedName>
</protein>
<evidence type="ECO:0000256" key="9">
    <source>
        <dbReference type="SAM" id="SignalP"/>
    </source>
</evidence>
<keyword evidence="5 8" id="KW-0472">Membrane</keyword>
<gene>
    <name evidence="11" type="ORF">CMC5_017820</name>
</gene>
<dbReference type="PROSITE" id="PS50928">
    <property type="entry name" value="ABC_TM1"/>
    <property type="match status" value="1"/>
</dbReference>
<dbReference type="FunFam" id="1.10.3720.10:FF:000001">
    <property type="entry name" value="Glycine betaine ABC transporter, permease"/>
    <property type="match status" value="1"/>
</dbReference>
<dbReference type="GO" id="GO:0022857">
    <property type="term" value="F:transmembrane transporter activity"/>
    <property type="evidence" value="ECO:0007669"/>
    <property type="project" value="InterPro"/>
</dbReference>
<feature type="domain" description="ABC transmembrane type-1" evidence="10">
    <location>
        <begin position="309"/>
        <end position="492"/>
    </location>
</feature>
<dbReference type="Gene3D" id="3.40.190.120">
    <property type="entry name" value="Osmoprotection protein (prox), domain 2"/>
    <property type="match status" value="1"/>
</dbReference>
<evidence type="ECO:0000256" key="3">
    <source>
        <dbReference type="ARBA" id="ARBA00022692"/>
    </source>
</evidence>
<evidence type="ECO:0000313" key="11">
    <source>
        <dbReference type="EMBL" id="AKT37640.1"/>
    </source>
</evidence>
<evidence type="ECO:0000256" key="7">
    <source>
        <dbReference type="ARBA" id="ARBA00035652"/>
    </source>
</evidence>
<keyword evidence="4 8" id="KW-1133">Transmembrane helix</keyword>
<proteinExistence type="inferred from homology"/>
<feature type="signal peptide" evidence="9">
    <location>
        <begin position="1"/>
        <end position="31"/>
    </location>
</feature>
<dbReference type="GO" id="GO:0031460">
    <property type="term" value="P:glycine betaine transport"/>
    <property type="evidence" value="ECO:0007669"/>
    <property type="project" value="TreeGrafter"/>
</dbReference>
<dbReference type="InterPro" id="IPR000515">
    <property type="entry name" value="MetI-like"/>
</dbReference>
<dbReference type="InterPro" id="IPR035906">
    <property type="entry name" value="MetI-like_sf"/>
</dbReference>
<feature type="transmembrane region" description="Helical" evidence="8">
    <location>
        <begin position="374"/>
        <end position="395"/>
    </location>
</feature>
<dbReference type="Gene3D" id="3.40.190.10">
    <property type="entry name" value="Periplasmic binding protein-like II"/>
    <property type="match status" value="1"/>
</dbReference>
<dbReference type="CDD" id="cd06261">
    <property type="entry name" value="TM_PBP2"/>
    <property type="match status" value="1"/>
</dbReference>
<dbReference type="Pfam" id="PF00528">
    <property type="entry name" value="BPD_transp_1"/>
    <property type="match status" value="1"/>
</dbReference>
<comment type="subcellular location">
    <subcellularLocation>
        <location evidence="1 8">Cell membrane</location>
        <topology evidence="1 8">Multi-pass membrane protein</topology>
    </subcellularLocation>
</comment>
<reference evidence="11 12" key="1">
    <citation type="submission" date="2015-07" db="EMBL/GenBank/DDBJ databases">
        <title>Genome analysis of myxobacterium Chondromyces crocatus Cm c5 reveals a high potential for natural compound synthesis and the genetic basis for the loss of fruiting body formation.</title>
        <authorList>
            <person name="Zaburannyi N."/>
            <person name="Bunk B."/>
            <person name="Maier J."/>
            <person name="Overmann J."/>
            <person name="Mueller R."/>
        </authorList>
    </citation>
    <scope>NUCLEOTIDE SEQUENCE [LARGE SCALE GENOMIC DNA]</scope>
    <source>
        <strain evidence="11 12">Cm c5</strain>
    </source>
</reference>
<evidence type="ECO:0000256" key="5">
    <source>
        <dbReference type="ARBA" id="ARBA00023136"/>
    </source>
</evidence>
<evidence type="ECO:0000256" key="2">
    <source>
        <dbReference type="ARBA" id="ARBA00022448"/>
    </source>
</evidence>
<feature type="transmembrane region" description="Helical" evidence="8">
    <location>
        <begin position="345"/>
        <end position="368"/>
    </location>
</feature>
<dbReference type="PATRIC" id="fig|52.7.peg.1913"/>
<feature type="transmembrane region" description="Helical" evidence="8">
    <location>
        <begin position="467"/>
        <end position="491"/>
    </location>
</feature>
<evidence type="ECO:0000259" key="10">
    <source>
        <dbReference type="PROSITE" id="PS50928"/>
    </source>
</evidence>
<comment type="similarity">
    <text evidence="6">In the C-terminal section; belongs to the OsmX family.</text>
</comment>
<dbReference type="InterPro" id="IPR007210">
    <property type="entry name" value="ABC_Gly_betaine_transp_sub-bd"/>
</dbReference>
<dbReference type="Pfam" id="PF04069">
    <property type="entry name" value="OpuAC"/>
    <property type="match status" value="1"/>
</dbReference>
<dbReference type="PANTHER" id="PTHR30177:SF4">
    <property type="entry name" value="OSMOPROTECTANT IMPORT PERMEASE PROTEIN OSMW"/>
    <property type="match status" value="1"/>
</dbReference>
<sequence>MKLSRTSRNARAIWWLLAALWFLALPTTAMAAPVRVGSKADTEAVILGEFCAAFLRASGIDAVYRRDLNGGTQVLWRALQQGEIDLYPEYTGTLSRDLLHDAQLTTTAALRARLTPLGLGLTEPLGFENNYAIGVREERATALGLTRISDLQGHPSLRFGFSHEFLDRPEGYPGLRAAYQLPQTSVSGLDHDLALRAVVDGAIDATDVYTTDAEIALHRLRVLDDDRRHFPRYEAVLLYRDTLSPEALAALRSLEGRISRDAMIQLNGRAKLNKEPEAQVAVTFLRETLGVGDASASTAGRLPQIAQRTREHLTLVGISLFFAGLLGLPLGLLAARRPRFGQAVLGLLGVVQTIPSLALLVFVMPLLGIGTAPAVVALFLYSLLPIVRGTATGLLDIPLSLRESAEALGLSSWASLARVELPLATRSILSGIKTAAVINVGTATLGALIGAGGYGQPILVGIRRDDLATILEGAIPAAVLALVVQGCFEILERRLLPSGLKAPSKQEDVST</sequence>
<dbReference type="Proteomes" id="UP000067626">
    <property type="component" value="Chromosome"/>
</dbReference>
<keyword evidence="3 8" id="KW-0812">Transmembrane</keyword>
<dbReference type="EMBL" id="CP012159">
    <property type="protein sequence ID" value="AKT37640.1"/>
    <property type="molecule type" value="Genomic_DNA"/>
</dbReference>
<evidence type="ECO:0000256" key="6">
    <source>
        <dbReference type="ARBA" id="ARBA00035642"/>
    </source>
</evidence>
<name>A0A0K1E9U9_CHOCO</name>
<dbReference type="STRING" id="52.CMC5_017820"/>
<organism evidence="11 12">
    <name type="scientific">Chondromyces crocatus</name>
    <dbReference type="NCBI Taxonomy" id="52"/>
    <lineage>
        <taxon>Bacteria</taxon>
        <taxon>Pseudomonadati</taxon>
        <taxon>Myxococcota</taxon>
        <taxon>Polyangia</taxon>
        <taxon>Polyangiales</taxon>
        <taxon>Polyangiaceae</taxon>
        <taxon>Chondromyces</taxon>
    </lineage>
</organism>
<dbReference type="KEGG" id="ccro:CMC5_017820"/>
<comment type="similarity">
    <text evidence="8">Belongs to the binding-protein-dependent transport system permease family.</text>
</comment>
<dbReference type="SUPFAM" id="SSF161098">
    <property type="entry name" value="MetI-like"/>
    <property type="match status" value="1"/>
</dbReference>
<dbReference type="SUPFAM" id="SSF53850">
    <property type="entry name" value="Periplasmic binding protein-like II"/>
    <property type="match status" value="1"/>
</dbReference>